<accession>A0A4R6YPD0</accession>
<organism evidence="2 3">
    <name type="scientific">Tahibacter aquaticus</name>
    <dbReference type="NCBI Taxonomy" id="520092"/>
    <lineage>
        <taxon>Bacteria</taxon>
        <taxon>Pseudomonadati</taxon>
        <taxon>Pseudomonadota</taxon>
        <taxon>Gammaproteobacteria</taxon>
        <taxon>Lysobacterales</taxon>
        <taxon>Rhodanobacteraceae</taxon>
        <taxon>Tahibacter</taxon>
    </lineage>
</organism>
<feature type="transmembrane region" description="Helical" evidence="1">
    <location>
        <begin position="179"/>
        <end position="205"/>
    </location>
</feature>
<sequence length="283" mass="31503">MSETGLSDLKSIGKFFKEFTDPYERKARLMPGLLAVLPVLVGLLVLYGPRYPLLTALSSLLCGCGALYVLANVARTRGKAAEERLVRQWGGLPSILCLRHRDSHLDRITKERYHQLARSKLGIIMPTVDDEASDPKAADEAYEAVCRELRRRTRSNRSMLFKENISYGFNRNMLGVKPIGISTSFAGVAFALLLSGAINLAPWFFSADRLLSPGLPAALTFLISALMLCFWLFHFTESAVRRVGYAYAERLLECLDSLPARRTTQNGLQMKTDPTAKSNDQPV</sequence>
<dbReference type="Proteomes" id="UP000295293">
    <property type="component" value="Unassembled WGS sequence"/>
</dbReference>
<keyword evidence="1" id="KW-1133">Transmembrane helix</keyword>
<evidence type="ECO:0000313" key="3">
    <source>
        <dbReference type="Proteomes" id="UP000295293"/>
    </source>
</evidence>
<evidence type="ECO:0000256" key="1">
    <source>
        <dbReference type="SAM" id="Phobius"/>
    </source>
</evidence>
<protein>
    <submittedName>
        <fullName evidence="2">Uncharacterized protein</fullName>
    </submittedName>
</protein>
<feature type="transmembrane region" description="Helical" evidence="1">
    <location>
        <begin position="53"/>
        <end position="74"/>
    </location>
</feature>
<keyword evidence="1" id="KW-0812">Transmembrane</keyword>
<name>A0A4R6YPD0_9GAMM</name>
<gene>
    <name evidence="2" type="ORF">DFR29_11536</name>
</gene>
<dbReference type="RefSeq" id="WP_243746132.1">
    <property type="nucleotide sequence ID" value="NZ_SNZH01000015.1"/>
</dbReference>
<feature type="transmembrane region" description="Helical" evidence="1">
    <location>
        <begin position="29"/>
        <end position="47"/>
    </location>
</feature>
<comment type="caution">
    <text evidence="2">The sequence shown here is derived from an EMBL/GenBank/DDBJ whole genome shotgun (WGS) entry which is preliminary data.</text>
</comment>
<keyword evidence="3" id="KW-1185">Reference proteome</keyword>
<dbReference type="EMBL" id="SNZH01000015">
    <property type="protein sequence ID" value="TDR39648.1"/>
    <property type="molecule type" value="Genomic_DNA"/>
</dbReference>
<evidence type="ECO:0000313" key="2">
    <source>
        <dbReference type="EMBL" id="TDR39648.1"/>
    </source>
</evidence>
<proteinExistence type="predicted"/>
<keyword evidence="1" id="KW-0472">Membrane</keyword>
<dbReference type="AlphaFoldDB" id="A0A4R6YPD0"/>
<reference evidence="2 3" key="1">
    <citation type="submission" date="2019-03" db="EMBL/GenBank/DDBJ databases">
        <title>Genomic Encyclopedia of Type Strains, Phase IV (KMG-IV): sequencing the most valuable type-strain genomes for metagenomic binning, comparative biology and taxonomic classification.</title>
        <authorList>
            <person name="Goeker M."/>
        </authorList>
    </citation>
    <scope>NUCLEOTIDE SEQUENCE [LARGE SCALE GENOMIC DNA]</scope>
    <source>
        <strain evidence="2 3">DSM 21667</strain>
    </source>
</reference>
<feature type="transmembrane region" description="Helical" evidence="1">
    <location>
        <begin position="211"/>
        <end position="233"/>
    </location>
</feature>